<accession>A0AAQ3N1I7</accession>
<protein>
    <submittedName>
        <fullName evidence="1">Uncharacterized protein</fullName>
    </submittedName>
</protein>
<reference evidence="1 2" key="1">
    <citation type="journal article" date="2023" name="Life. Sci Alliance">
        <title>Evolutionary insights into 3D genome organization and epigenetic landscape of Vigna mungo.</title>
        <authorList>
            <person name="Junaid A."/>
            <person name="Singh B."/>
            <person name="Bhatia S."/>
        </authorList>
    </citation>
    <scope>NUCLEOTIDE SEQUENCE [LARGE SCALE GENOMIC DNA]</scope>
    <source>
        <strain evidence="1">Urdbean</strain>
    </source>
</reference>
<evidence type="ECO:0000313" key="2">
    <source>
        <dbReference type="Proteomes" id="UP001374535"/>
    </source>
</evidence>
<sequence>MLYLLRLPRVHVSLVSTFPVPYKYLYQRSHIPFYPHLHFSTFPIYQSLFQFLHNGNLLSFSPLRHSLLRRRQCSRLWPVAGAKSRRWSGGICFKLRGGYRSFDCAFIDDYFEALKLWISLVCI</sequence>
<dbReference type="AlphaFoldDB" id="A0AAQ3N1I7"/>
<proteinExistence type="predicted"/>
<dbReference type="EMBL" id="CP144693">
    <property type="protein sequence ID" value="WVZ00880.1"/>
    <property type="molecule type" value="Genomic_DNA"/>
</dbReference>
<dbReference type="Proteomes" id="UP001374535">
    <property type="component" value="Chromosome 8"/>
</dbReference>
<keyword evidence="2" id="KW-1185">Reference proteome</keyword>
<gene>
    <name evidence="1" type="ORF">V8G54_026949</name>
</gene>
<name>A0AAQ3N1I7_VIGMU</name>
<organism evidence="1 2">
    <name type="scientific">Vigna mungo</name>
    <name type="common">Black gram</name>
    <name type="synonym">Phaseolus mungo</name>
    <dbReference type="NCBI Taxonomy" id="3915"/>
    <lineage>
        <taxon>Eukaryota</taxon>
        <taxon>Viridiplantae</taxon>
        <taxon>Streptophyta</taxon>
        <taxon>Embryophyta</taxon>
        <taxon>Tracheophyta</taxon>
        <taxon>Spermatophyta</taxon>
        <taxon>Magnoliopsida</taxon>
        <taxon>eudicotyledons</taxon>
        <taxon>Gunneridae</taxon>
        <taxon>Pentapetalae</taxon>
        <taxon>rosids</taxon>
        <taxon>fabids</taxon>
        <taxon>Fabales</taxon>
        <taxon>Fabaceae</taxon>
        <taxon>Papilionoideae</taxon>
        <taxon>50 kb inversion clade</taxon>
        <taxon>NPAAA clade</taxon>
        <taxon>indigoferoid/millettioid clade</taxon>
        <taxon>Phaseoleae</taxon>
        <taxon>Vigna</taxon>
    </lineage>
</organism>
<evidence type="ECO:0000313" key="1">
    <source>
        <dbReference type="EMBL" id="WVZ00880.1"/>
    </source>
</evidence>